<dbReference type="PATRIC" id="fig|1121326.3.peg.4782"/>
<dbReference type="Pfam" id="PF00132">
    <property type="entry name" value="Hexapep"/>
    <property type="match status" value="1"/>
</dbReference>
<dbReference type="Pfam" id="PF14602">
    <property type="entry name" value="Hexapep_2"/>
    <property type="match status" value="1"/>
</dbReference>
<evidence type="ECO:0000256" key="1">
    <source>
        <dbReference type="ARBA" id="ARBA00007274"/>
    </source>
</evidence>
<evidence type="ECO:0000313" key="4">
    <source>
        <dbReference type="Proteomes" id="UP000076603"/>
    </source>
</evidence>
<evidence type="ECO:0000313" key="3">
    <source>
        <dbReference type="EMBL" id="KZL89722.1"/>
    </source>
</evidence>
<dbReference type="Gene3D" id="2.160.10.10">
    <property type="entry name" value="Hexapeptide repeat proteins"/>
    <property type="match status" value="1"/>
</dbReference>
<organism evidence="3 4">
    <name type="scientific">Clostridium magnum DSM 2767</name>
    <dbReference type="NCBI Taxonomy" id="1121326"/>
    <lineage>
        <taxon>Bacteria</taxon>
        <taxon>Bacillati</taxon>
        <taxon>Bacillota</taxon>
        <taxon>Clostridia</taxon>
        <taxon>Eubacteriales</taxon>
        <taxon>Clostridiaceae</taxon>
        <taxon>Clostridium</taxon>
    </lineage>
</organism>
<comment type="similarity">
    <text evidence="1">Belongs to the transferase hexapeptide repeat family.</text>
</comment>
<gene>
    <name evidence="3" type="primary">lacA</name>
    <name evidence="3" type="ORF">CLMAG_47200</name>
</gene>
<sequence length="184" mass="19623">MFKSNYFKIFMKLNGVTFGKNLNLFGVPVIFKKSGSVLKIGDNCSIKSSFLSNLVGLSQRTIIVTRTKEAKIEIGNNVGISGATIYARKGISIGDNTLIGGNVKILDNDFHPIELEARNRDDKDMIRSKEVIIGKSCFIGCNALILKGTRIGDGSVVGAGSVVSGKFGSGVIIAGNPARVIKNI</sequence>
<dbReference type="InterPro" id="IPR001451">
    <property type="entry name" value="Hexapep"/>
</dbReference>
<dbReference type="RefSeq" id="WP_066627865.1">
    <property type="nucleotide sequence ID" value="NZ_FQXL01000006.1"/>
</dbReference>
<dbReference type="Proteomes" id="UP000076603">
    <property type="component" value="Unassembled WGS sequence"/>
</dbReference>
<dbReference type="STRING" id="1121326.CLMAG_47200"/>
<proteinExistence type="inferred from homology"/>
<dbReference type="EC" id="2.3.1.18" evidence="3"/>
<protein>
    <submittedName>
        <fullName evidence="3">Galactoside O-acetyltransferase</fullName>
        <ecNumber evidence="3">2.3.1.18</ecNumber>
    </submittedName>
</protein>
<dbReference type="SUPFAM" id="SSF51161">
    <property type="entry name" value="Trimeric LpxA-like enzymes"/>
    <property type="match status" value="1"/>
</dbReference>
<dbReference type="CDD" id="cd04647">
    <property type="entry name" value="LbH_MAT_like"/>
    <property type="match status" value="1"/>
</dbReference>
<reference evidence="3 4" key="1">
    <citation type="submission" date="2016-04" db="EMBL/GenBank/DDBJ databases">
        <title>Genome sequence of Clostridium magnum DSM 2767.</title>
        <authorList>
            <person name="Poehlein A."/>
            <person name="Uhlig R."/>
            <person name="Fischer R."/>
            <person name="Bahl H."/>
            <person name="Daniel R."/>
        </authorList>
    </citation>
    <scope>NUCLEOTIDE SEQUENCE [LARGE SCALE GENOMIC DNA]</scope>
    <source>
        <strain evidence="3 4">DSM 2767</strain>
    </source>
</reference>
<keyword evidence="4" id="KW-1185">Reference proteome</keyword>
<name>A0A161YHH5_9CLOT</name>
<keyword evidence="2 3" id="KW-0808">Transferase</keyword>
<comment type="caution">
    <text evidence="3">The sequence shown here is derived from an EMBL/GenBank/DDBJ whole genome shotgun (WGS) entry which is preliminary data.</text>
</comment>
<accession>A0A161YHH5</accession>
<dbReference type="InterPro" id="IPR011004">
    <property type="entry name" value="Trimer_LpxA-like_sf"/>
</dbReference>
<evidence type="ECO:0000256" key="2">
    <source>
        <dbReference type="ARBA" id="ARBA00022679"/>
    </source>
</evidence>
<dbReference type="EMBL" id="LWAE01000007">
    <property type="protein sequence ID" value="KZL89722.1"/>
    <property type="molecule type" value="Genomic_DNA"/>
</dbReference>
<dbReference type="PANTHER" id="PTHR23416:SF23">
    <property type="entry name" value="ACETYLTRANSFERASE C18B11.09C-RELATED"/>
    <property type="match status" value="1"/>
</dbReference>
<dbReference type="InterPro" id="IPR051159">
    <property type="entry name" value="Hexapeptide_acetyltransf"/>
</dbReference>
<dbReference type="OrthoDB" id="9801697at2"/>
<dbReference type="AlphaFoldDB" id="A0A161YHH5"/>
<dbReference type="PANTHER" id="PTHR23416">
    <property type="entry name" value="SIALIC ACID SYNTHASE-RELATED"/>
    <property type="match status" value="1"/>
</dbReference>
<dbReference type="GO" id="GO:0008870">
    <property type="term" value="F:galactoside O-acetyltransferase activity"/>
    <property type="evidence" value="ECO:0007669"/>
    <property type="project" value="UniProtKB-EC"/>
</dbReference>
<keyword evidence="3" id="KW-0012">Acyltransferase</keyword>
<dbReference type="GO" id="GO:0005829">
    <property type="term" value="C:cytosol"/>
    <property type="evidence" value="ECO:0007669"/>
    <property type="project" value="TreeGrafter"/>
</dbReference>